<dbReference type="InterPro" id="IPR008978">
    <property type="entry name" value="HSP20-like_chaperone"/>
</dbReference>
<dbReference type="Proteomes" id="UP000199545">
    <property type="component" value="Unassembled WGS sequence"/>
</dbReference>
<dbReference type="STRING" id="46223.SAMN05421852_10111"/>
<dbReference type="AlphaFoldDB" id="A0A1I3JBV5"/>
<dbReference type="CDD" id="cd06464">
    <property type="entry name" value="ACD_sHsps-like"/>
    <property type="match status" value="1"/>
</dbReference>
<dbReference type="RefSeq" id="WP_093226914.1">
    <property type="nucleotide sequence ID" value="NZ_FORR01000001.1"/>
</dbReference>
<evidence type="ECO:0000256" key="2">
    <source>
        <dbReference type="RuleBase" id="RU003616"/>
    </source>
</evidence>
<dbReference type="InterPro" id="IPR002068">
    <property type="entry name" value="A-crystallin/Hsp20_dom"/>
</dbReference>
<name>A0A1I3JBV5_9BACL</name>
<dbReference type="PROSITE" id="PS01031">
    <property type="entry name" value="SHSP"/>
    <property type="match status" value="1"/>
</dbReference>
<protein>
    <submittedName>
        <fullName evidence="4">HSP20 family protein</fullName>
    </submittedName>
</protein>
<proteinExistence type="inferred from homology"/>
<keyword evidence="5" id="KW-1185">Reference proteome</keyword>
<evidence type="ECO:0000256" key="1">
    <source>
        <dbReference type="PROSITE-ProRule" id="PRU00285"/>
    </source>
</evidence>
<dbReference type="Gene3D" id="2.60.40.790">
    <property type="match status" value="1"/>
</dbReference>
<reference evidence="4 5" key="1">
    <citation type="submission" date="2016-10" db="EMBL/GenBank/DDBJ databases">
        <authorList>
            <person name="de Groot N.N."/>
        </authorList>
    </citation>
    <scope>NUCLEOTIDE SEQUENCE [LARGE SCALE GENOMIC DNA]</scope>
    <source>
        <strain evidence="4 5">DSM 44778</strain>
    </source>
</reference>
<evidence type="ECO:0000259" key="3">
    <source>
        <dbReference type="PROSITE" id="PS01031"/>
    </source>
</evidence>
<evidence type="ECO:0000313" key="4">
    <source>
        <dbReference type="EMBL" id="SFI57620.1"/>
    </source>
</evidence>
<gene>
    <name evidence="4" type="ORF">SAMN05421852_10111</name>
</gene>
<comment type="similarity">
    <text evidence="1 2">Belongs to the small heat shock protein (HSP20) family.</text>
</comment>
<accession>A0A1I3JBV5</accession>
<dbReference type="SUPFAM" id="SSF49764">
    <property type="entry name" value="HSP20-like chaperones"/>
    <property type="match status" value="1"/>
</dbReference>
<evidence type="ECO:0000313" key="5">
    <source>
        <dbReference type="Proteomes" id="UP000199545"/>
    </source>
</evidence>
<sequence length="140" mass="16069">MSKLWDGMERWNQLARMFLGDDFFEEMISVKNNTTLPNADVYHTKTEVIAVIDLPGIEDIKSIDVQIEGDKLVIKGAVTSPYQAYQVLLNERMKGSFQKVIPLGTMVSNKQPFARYRKGVLEIRIPKLKSDTKQKIKIHE</sequence>
<dbReference type="Pfam" id="PF00011">
    <property type="entry name" value="HSP20"/>
    <property type="match status" value="1"/>
</dbReference>
<dbReference type="EMBL" id="FORR01000001">
    <property type="protein sequence ID" value="SFI57620.1"/>
    <property type="molecule type" value="Genomic_DNA"/>
</dbReference>
<organism evidence="4 5">
    <name type="scientific">Thermoflavimicrobium dichotomicum</name>
    <dbReference type="NCBI Taxonomy" id="46223"/>
    <lineage>
        <taxon>Bacteria</taxon>
        <taxon>Bacillati</taxon>
        <taxon>Bacillota</taxon>
        <taxon>Bacilli</taxon>
        <taxon>Bacillales</taxon>
        <taxon>Thermoactinomycetaceae</taxon>
        <taxon>Thermoflavimicrobium</taxon>
    </lineage>
</organism>
<dbReference type="OrthoDB" id="1806521at2"/>
<feature type="domain" description="SHSP" evidence="3">
    <location>
        <begin position="30"/>
        <end position="140"/>
    </location>
</feature>